<dbReference type="EMBL" id="BQKE01000003">
    <property type="protein sequence ID" value="GJM63912.1"/>
    <property type="molecule type" value="Genomic_DNA"/>
</dbReference>
<evidence type="ECO:0000256" key="1">
    <source>
        <dbReference type="SAM" id="Phobius"/>
    </source>
</evidence>
<evidence type="ECO:0000313" key="3">
    <source>
        <dbReference type="EMBL" id="GJM63912.1"/>
    </source>
</evidence>
<dbReference type="AlphaFoldDB" id="A0AAN5AMK8"/>
<keyword evidence="1" id="KW-0812">Transmembrane</keyword>
<dbReference type="Proteomes" id="UP001310022">
    <property type="component" value="Unassembled WGS sequence"/>
</dbReference>
<evidence type="ECO:0000259" key="2">
    <source>
        <dbReference type="Pfam" id="PF02517"/>
    </source>
</evidence>
<feature type="transmembrane region" description="Helical" evidence="1">
    <location>
        <begin position="237"/>
        <end position="258"/>
    </location>
</feature>
<keyword evidence="1" id="KW-0472">Membrane</keyword>
<dbReference type="InterPro" id="IPR003675">
    <property type="entry name" value="Rce1/LyrA-like_dom"/>
</dbReference>
<reference evidence="3 4" key="1">
    <citation type="submission" date="2021-12" db="EMBL/GenBank/DDBJ databases">
        <title>Genome sequencing of bacteria with rrn-lacking chromosome and rrn-plasmid.</title>
        <authorList>
            <person name="Anda M."/>
            <person name="Iwasaki W."/>
        </authorList>
    </citation>
    <scope>NUCLEOTIDE SEQUENCE [LARGE SCALE GENOMIC DNA]</scope>
    <source>
        <strain evidence="3 4">NBRC 15940</strain>
    </source>
</reference>
<dbReference type="Pfam" id="PF02517">
    <property type="entry name" value="Rce1-like"/>
    <property type="match status" value="1"/>
</dbReference>
<dbReference type="GO" id="GO:0080120">
    <property type="term" value="P:CAAX-box protein maturation"/>
    <property type="evidence" value="ECO:0007669"/>
    <property type="project" value="UniProtKB-ARBA"/>
</dbReference>
<organism evidence="3 4">
    <name type="scientific">Persicobacter diffluens</name>
    <dbReference type="NCBI Taxonomy" id="981"/>
    <lineage>
        <taxon>Bacteria</taxon>
        <taxon>Pseudomonadati</taxon>
        <taxon>Bacteroidota</taxon>
        <taxon>Cytophagia</taxon>
        <taxon>Cytophagales</taxon>
        <taxon>Persicobacteraceae</taxon>
        <taxon>Persicobacter</taxon>
    </lineage>
</organism>
<feature type="domain" description="CAAX prenyl protease 2/Lysostaphin resistance protein A-like" evidence="2">
    <location>
        <begin position="152"/>
        <end position="251"/>
    </location>
</feature>
<feature type="transmembrane region" description="Helical" evidence="1">
    <location>
        <begin position="58"/>
        <end position="82"/>
    </location>
</feature>
<comment type="caution">
    <text evidence="3">The sequence shown here is derived from an EMBL/GenBank/DDBJ whole genome shotgun (WGS) entry which is preliminary data.</text>
</comment>
<dbReference type="GO" id="GO:0004175">
    <property type="term" value="F:endopeptidase activity"/>
    <property type="evidence" value="ECO:0007669"/>
    <property type="project" value="UniProtKB-ARBA"/>
</dbReference>
<feature type="transmembrane region" description="Helical" evidence="1">
    <location>
        <begin position="210"/>
        <end position="230"/>
    </location>
</feature>
<accession>A0AAN5AMK8</accession>
<gene>
    <name evidence="3" type="ORF">PEDI_44640</name>
</gene>
<sequence length="261" mass="29206">MADSNNSLRNGPMLASSTIKPIWRKVFTYDWKFGLFLILLICIPRFFLVLMANQTGNYGPIGAIMFGSALIPFIFLSGTGRAEIGIKSPKRPKILLLGLIAGIIFSLVLYYIGKTLFDGSLQNWYVYIGQSYNIPEQISADDKRILFGIMASTGMIFSPIGEELFFRGIVHGTFARSVGDKKASNIDSTAFALTHIAHFGLVYHNGHWDFYFLPTLLWVCSMFLVSRLFFKMKELSGSLLAAIVCHAGFNLGMIYSIFYLL</sequence>
<proteinExistence type="predicted"/>
<protein>
    <recommendedName>
        <fullName evidence="2">CAAX prenyl protease 2/Lysostaphin resistance protein A-like domain-containing protein</fullName>
    </recommendedName>
</protein>
<dbReference type="RefSeq" id="WP_338239007.1">
    <property type="nucleotide sequence ID" value="NZ_BQKE01000003.1"/>
</dbReference>
<feature type="transmembrane region" description="Helical" evidence="1">
    <location>
        <begin position="33"/>
        <end position="52"/>
    </location>
</feature>
<keyword evidence="4" id="KW-1185">Reference proteome</keyword>
<evidence type="ECO:0000313" key="4">
    <source>
        <dbReference type="Proteomes" id="UP001310022"/>
    </source>
</evidence>
<feature type="transmembrane region" description="Helical" evidence="1">
    <location>
        <begin position="94"/>
        <end position="113"/>
    </location>
</feature>
<name>A0AAN5AMK8_9BACT</name>
<keyword evidence="1" id="KW-1133">Transmembrane helix</keyword>